<dbReference type="SUPFAM" id="SSF64602">
    <property type="entry name" value="F1 ATPase inhibitor, IF1, C-terminal domain"/>
    <property type="match status" value="1"/>
</dbReference>
<evidence type="ECO:0000256" key="8">
    <source>
        <dbReference type="ARBA" id="ARBA00025466"/>
    </source>
</evidence>
<evidence type="ECO:0000259" key="12">
    <source>
        <dbReference type="Pfam" id="PF13873"/>
    </source>
</evidence>
<organism evidence="13 14">
    <name type="scientific">Habropoda laboriosa</name>
    <dbReference type="NCBI Taxonomy" id="597456"/>
    <lineage>
        <taxon>Eukaryota</taxon>
        <taxon>Metazoa</taxon>
        <taxon>Ecdysozoa</taxon>
        <taxon>Arthropoda</taxon>
        <taxon>Hexapoda</taxon>
        <taxon>Insecta</taxon>
        <taxon>Pterygota</taxon>
        <taxon>Neoptera</taxon>
        <taxon>Endopterygota</taxon>
        <taxon>Hymenoptera</taxon>
        <taxon>Apocrita</taxon>
        <taxon>Aculeata</taxon>
        <taxon>Apoidea</taxon>
        <taxon>Anthophila</taxon>
        <taxon>Apidae</taxon>
        <taxon>Habropoda</taxon>
    </lineage>
</organism>
<feature type="coiled-coil region" evidence="10">
    <location>
        <begin position="388"/>
        <end position="429"/>
    </location>
</feature>
<keyword evidence="10" id="KW-0175">Coiled coil</keyword>
<keyword evidence="14" id="KW-1185">Reference proteome</keyword>
<dbReference type="STRING" id="597456.A0A0L7QU07"/>
<evidence type="ECO:0000256" key="4">
    <source>
        <dbReference type="ARBA" id="ARBA00016807"/>
    </source>
</evidence>
<feature type="region of interest" description="Disordered" evidence="11">
    <location>
        <begin position="126"/>
        <end position="148"/>
    </location>
</feature>
<accession>A0A0L7QU07</accession>
<sequence>MSASAATTVLLKKRERTQNWVPEEKNALFSLIRSHVNAIENKKIDAAASAMKTLAWQQIYCAFRGRFSTDRDITRMREQWRRMKAQARMEMYTFAEKVKTLGPEEAAKSRPSNLSIEVWRLMEKARKNDGDEDRSDENGQESPESSTSLQTILDKLMAAAPEVATVSEIKVEADSDEYNTEEEASQGELLRKKLPDALLKKRPRIFEDEPMDLAEQKTHTMDTVSRNAEETAPLSSTREKMDRTGGDLEESTQKAMWMFEVAQREHELKLRMLNIELERAELQKQTAINELKTSEIKRQMIESQATEYYRIFSTCHTSKFSTSGTMQRVITTFSRNMASLSQVRMISGDPGSGAGKGGGGGGSIRSAGGSFGKMEAAHEDQYFYNLQKKQFQKLKEDLHDEISFHEEQIKRHQEAINRHKKRITDMSRE</sequence>
<dbReference type="Pfam" id="PF13873">
    <property type="entry name" value="Myb_DNA-bind_5"/>
    <property type="match status" value="1"/>
</dbReference>
<dbReference type="EMBL" id="KQ414736">
    <property type="protein sequence ID" value="KOC62133.1"/>
    <property type="molecule type" value="Genomic_DNA"/>
</dbReference>
<evidence type="ECO:0000256" key="1">
    <source>
        <dbReference type="ARBA" id="ARBA00004173"/>
    </source>
</evidence>
<dbReference type="FunFam" id="1.20.5.500:FF:000007">
    <property type="entry name" value="ATPase inhibitor, putative"/>
    <property type="match status" value="1"/>
</dbReference>
<protein>
    <recommendedName>
        <fullName evidence="4">Regulatory protein zeste</fullName>
    </recommendedName>
    <alternativeName>
        <fullName evidence="9">ATP synthase F1 subunit epsilon</fullName>
    </alternativeName>
</protein>
<evidence type="ECO:0000313" key="13">
    <source>
        <dbReference type="EMBL" id="KOC62133.1"/>
    </source>
</evidence>
<keyword evidence="6" id="KW-0496">Mitochondrion</keyword>
<proteinExistence type="inferred from homology"/>
<evidence type="ECO:0000256" key="3">
    <source>
        <dbReference type="ARBA" id="ARBA00011764"/>
    </source>
</evidence>
<dbReference type="Pfam" id="PF04568">
    <property type="entry name" value="IATP"/>
    <property type="match status" value="1"/>
</dbReference>
<dbReference type="PANTHER" id="PTHR21411">
    <property type="entry name" value="APONTIC"/>
    <property type="match status" value="1"/>
</dbReference>
<keyword evidence="5" id="KW-0805">Transcription regulation</keyword>
<dbReference type="OrthoDB" id="10045676at2759"/>
<evidence type="ECO:0000256" key="9">
    <source>
        <dbReference type="ARBA" id="ARBA00030036"/>
    </source>
</evidence>
<dbReference type="GO" id="GO:0042030">
    <property type="term" value="F:ATPase inhibitor activity"/>
    <property type="evidence" value="ECO:0007669"/>
    <property type="project" value="InterPro"/>
</dbReference>
<dbReference type="PANTHER" id="PTHR21411:SF0">
    <property type="entry name" value="REGULATORY PROTEIN ZESTE"/>
    <property type="match status" value="1"/>
</dbReference>
<reference evidence="13 14" key="1">
    <citation type="submission" date="2015-07" db="EMBL/GenBank/DDBJ databases">
        <title>The genome of Habropoda laboriosa.</title>
        <authorList>
            <person name="Pan H."/>
            <person name="Kapheim K."/>
        </authorList>
    </citation>
    <scope>NUCLEOTIDE SEQUENCE [LARGE SCALE GENOMIC DNA]</scope>
    <source>
        <strain evidence="13">0110345459</strain>
    </source>
</reference>
<evidence type="ECO:0000256" key="5">
    <source>
        <dbReference type="ARBA" id="ARBA00023015"/>
    </source>
</evidence>
<dbReference type="InterPro" id="IPR028002">
    <property type="entry name" value="Myb_DNA-bind_5"/>
</dbReference>
<feature type="compositionally biased region" description="Basic and acidic residues" evidence="11">
    <location>
        <begin position="237"/>
        <end position="246"/>
    </location>
</feature>
<feature type="domain" description="Myb/SANT-like DNA-binding" evidence="12">
    <location>
        <begin position="16"/>
        <end position="91"/>
    </location>
</feature>
<name>A0A0L7QU07_9HYME</name>
<comment type="subcellular location">
    <subcellularLocation>
        <location evidence="1">Mitochondrion</location>
    </subcellularLocation>
</comment>
<evidence type="ECO:0000256" key="6">
    <source>
        <dbReference type="ARBA" id="ARBA00023128"/>
    </source>
</evidence>
<feature type="compositionally biased region" description="Acidic residues" evidence="11">
    <location>
        <begin position="130"/>
        <end position="139"/>
    </location>
</feature>
<dbReference type="Proteomes" id="UP000053825">
    <property type="component" value="Unassembled WGS sequence"/>
</dbReference>
<dbReference type="AlphaFoldDB" id="A0A0L7QU07"/>
<keyword evidence="7" id="KW-0804">Transcription</keyword>
<evidence type="ECO:0000256" key="11">
    <source>
        <dbReference type="SAM" id="MobiDB-lite"/>
    </source>
</evidence>
<evidence type="ECO:0000256" key="10">
    <source>
        <dbReference type="SAM" id="Coils"/>
    </source>
</evidence>
<dbReference type="GO" id="GO:0005739">
    <property type="term" value="C:mitochondrion"/>
    <property type="evidence" value="ECO:0007669"/>
    <property type="project" value="UniProtKB-SubCell"/>
</dbReference>
<feature type="region of interest" description="Disordered" evidence="11">
    <location>
        <begin position="219"/>
        <end position="249"/>
    </location>
</feature>
<comment type="subunit">
    <text evidence="3">Self-associates forming complexes of several hundred monomers.</text>
</comment>
<dbReference type="Gene3D" id="1.20.5.500">
    <property type="entry name" value="Single helix bin"/>
    <property type="match status" value="1"/>
</dbReference>
<evidence type="ECO:0000256" key="7">
    <source>
        <dbReference type="ARBA" id="ARBA00023163"/>
    </source>
</evidence>
<feature type="coiled-coil region" evidence="10">
    <location>
        <begin position="263"/>
        <end position="297"/>
    </location>
</feature>
<dbReference type="InterPro" id="IPR007648">
    <property type="entry name" value="ATPase_inhibitor_mt"/>
</dbReference>
<gene>
    <name evidence="13" type="ORF">WH47_05225</name>
</gene>
<evidence type="ECO:0000256" key="2">
    <source>
        <dbReference type="ARBA" id="ARBA00010901"/>
    </source>
</evidence>
<comment type="function">
    <text evidence="8">Involved in transvection phenomena (= synapsis-dependent gene expression), where the synaptic pairing of chromosomes carrying genes with which zeste interacts influences the expression of these genes. Zeste binds to DNA and stimulates transcription from a nearby promoter.</text>
</comment>
<evidence type="ECO:0000313" key="14">
    <source>
        <dbReference type="Proteomes" id="UP000053825"/>
    </source>
</evidence>
<comment type="similarity">
    <text evidence="2">Belongs to the ATPase inhibitor family.</text>
</comment>